<feature type="region of interest" description="Disordered" evidence="1">
    <location>
        <begin position="44"/>
        <end position="71"/>
    </location>
</feature>
<protein>
    <submittedName>
        <fullName evidence="2">Uncharacterized protein</fullName>
    </submittedName>
</protein>
<comment type="caution">
    <text evidence="2">The sequence shown here is derived from an EMBL/GenBank/DDBJ whole genome shotgun (WGS) entry which is preliminary data.</text>
</comment>
<gene>
    <name evidence="2" type="ORF">C7212DRAFT_344608</name>
</gene>
<feature type="compositionally biased region" description="Low complexity" evidence="1">
    <location>
        <begin position="49"/>
        <end position="61"/>
    </location>
</feature>
<evidence type="ECO:0000256" key="1">
    <source>
        <dbReference type="SAM" id="MobiDB-lite"/>
    </source>
</evidence>
<sequence length="246" mass="27322">MPDPDPFFRKVWLIALEKSIAEGRVSQECLLRVKRQDADMEALPVTHISSSTSVDPSTSDSAELSTSTSQESDDIFAGMVGNEKFQRWKAEVIHKGAVLKLLLAKEEFSMGNHAPSLGSNTIPLPGTNPASGSVKVSTNHITGLPAIHPPTDRGNQNPLGSGDPFLSYIQSRERHLMFSSSRTPARHSSEVRGPVRWMKVNLGNYSTFELADDRFHNAGKPRPWNPEKGARNYPYPRNRCQVDRSW</sequence>
<evidence type="ECO:0000313" key="3">
    <source>
        <dbReference type="Proteomes" id="UP000246991"/>
    </source>
</evidence>
<name>A0A317SSR2_9PEZI</name>
<proteinExistence type="predicted"/>
<keyword evidence="3" id="KW-1185">Reference proteome</keyword>
<dbReference type="AlphaFoldDB" id="A0A317SSR2"/>
<evidence type="ECO:0000313" key="2">
    <source>
        <dbReference type="EMBL" id="PWW76131.1"/>
    </source>
</evidence>
<reference evidence="2 3" key="1">
    <citation type="submission" date="2018-03" db="EMBL/GenBank/DDBJ databases">
        <title>Genomes of Pezizomycetes fungi and the evolution of truffles.</title>
        <authorList>
            <person name="Murat C."/>
            <person name="Payen T."/>
            <person name="Noel B."/>
            <person name="Kuo A."/>
            <person name="Martin F.M."/>
        </authorList>
    </citation>
    <scope>NUCLEOTIDE SEQUENCE [LARGE SCALE GENOMIC DNA]</scope>
    <source>
        <strain evidence="2">091103-1</strain>
    </source>
</reference>
<accession>A0A317SSR2</accession>
<dbReference type="Proteomes" id="UP000246991">
    <property type="component" value="Unassembled WGS sequence"/>
</dbReference>
<dbReference type="EMBL" id="PYWC01000038">
    <property type="protein sequence ID" value="PWW76131.1"/>
    <property type="molecule type" value="Genomic_DNA"/>
</dbReference>
<dbReference type="OrthoDB" id="10485407at2759"/>
<organism evidence="2 3">
    <name type="scientific">Tuber magnatum</name>
    <name type="common">white Piedmont truffle</name>
    <dbReference type="NCBI Taxonomy" id="42249"/>
    <lineage>
        <taxon>Eukaryota</taxon>
        <taxon>Fungi</taxon>
        <taxon>Dikarya</taxon>
        <taxon>Ascomycota</taxon>
        <taxon>Pezizomycotina</taxon>
        <taxon>Pezizomycetes</taxon>
        <taxon>Pezizales</taxon>
        <taxon>Tuberaceae</taxon>
        <taxon>Tuber</taxon>
    </lineage>
</organism>